<feature type="domain" description="DUF6930" evidence="1">
    <location>
        <begin position="213"/>
        <end position="329"/>
    </location>
</feature>
<dbReference type="RefSeq" id="WP_245784031.1">
    <property type="nucleotide sequence ID" value="NZ_FPBV01000021.1"/>
</dbReference>
<dbReference type="InterPro" id="IPR054216">
    <property type="entry name" value="DUF6930"/>
</dbReference>
<reference evidence="4" key="1">
    <citation type="submission" date="2016-10" db="EMBL/GenBank/DDBJ databases">
        <authorList>
            <person name="Varghese N."/>
        </authorList>
    </citation>
    <scope>NUCLEOTIDE SEQUENCE [LARGE SCALE GENOMIC DNA]</scope>
    <source>
        <strain evidence="4">DSM 17980</strain>
    </source>
</reference>
<name>A0A1I7KY01_9BACL</name>
<dbReference type="STRING" id="392015.SAMN05421543_12110"/>
<organism evidence="3 4">
    <name type="scientific">Alicyclobacillus macrosporangiidus</name>
    <dbReference type="NCBI Taxonomy" id="392015"/>
    <lineage>
        <taxon>Bacteria</taxon>
        <taxon>Bacillati</taxon>
        <taxon>Bacillota</taxon>
        <taxon>Bacilli</taxon>
        <taxon>Bacillales</taxon>
        <taxon>Alicyclobacillaceae</taxon>
        <taxon>Alicyclobacillus</taxon>
    </lineage>
</organism>
<evidence type="ECO:0000259" key="1">
    <source>
        <dbReference type="Pfam" id="PF22007"/>
    </source>
</evidence>
<keyword evidence="4" id="KW-1185">Reference proteome</keyword>
<dbReference type="Pfam" id="PF23988">
    <property type="entry name" value="DUF7309"/>
    <property type="match status" value="1"/>
</dbReference>
<evidence type="ECO:0000259" key="2">
    <source>
        <dbReference type="Pfam" id="PF23988"/>
    </source>
</evidence>
<proteinExistence type="predicted"/>
<dbReference type="Proteomes" id="UP000183508">
    <property type="component" value="Unassembled WGS sequence"/>
</dbReference>
<dbReference type="AlphaFoldDB" id="A0A1I7KY01"/>
<dbReference type="InterPro" id="IPR055733">
    <property type="entry name" value="DUF7309"/>
</dbReference>
<accession>A0A1I7KY01</accession>
<feature type="domain" description="DUF7309" evidence="2">
    <location>
        <begin position="10"/>
        <end position="177"/>
    </location>
</feature>
<evidence type="ECO:0000313" key="4">
    <source>
        <dbReference type="Proteomes" id="UP000183508"/>
    </source>
</evidence>
<gene>
    <name evidence="3" type="ORF">SAMN05421543_12110</name>
</gene>
<dbReference type="EMBL" id="FPBV01000021">
    <property type="protein sequence ID" value="SFV02392.1"/>
    <property type="molecule type" value="Genomic_DNA"/>
</dbReference>
<sequence>MTDSPTLSEWKALYEAAIAFRKLAPWEWMYNDDLFAVVNPETGVTGYCVVMGALGEYFGLGVYRGEAGWRSLQAMRNENSGEETLYGQHALIASFESSQDVEKRDREVIKQLGLHFRGKTAWPLFRSYVPGYVPWYLTSEEARFLTVALEQAADVAKRVRDDRDLLNPRDPGTVFTRRQSPDGSWEDAWTSLPELAEDGPELPPVDLSEVAVRGIMRQARKMGSWEVDVAYAPFVVAEGERPMFPKLLLCVDRDSGMILQIHVAHPDGYAQECADKLLETMETLKVYPKAFVVKREETRLLLKPIAEAMRVAVHRAASLPALEEARHALDEGLMRRG</sequence>
<protein>
    <submittedName>
        <fullName evidence="3">Uncharacterized protein</fullName>
    </submittedName>
</protein>
<evidence type="ECO:0000313" key="3">
    <source>
        <dbReference type="EMBL" id="SFV02392.1"/>
    </source>
</evidence>
<dbReference type="Pfam" id="PF22007">
    <property type="entry name" value="DUF6930"/>
    <property type="match status" value="1"/>
</dbReference>